<evidence type="ECO:0000313" key="2">
    <source>
        <dbReference type="Proteomes" id="UP000299084"/>
    </source>
</evidence>
<comment type="caution">
    <text evidence="1">The sequence shown here is derived from an EMBL/GenBank/DDBJ whole genome shotgun (WGS) entry which is preliminary data.</text>
</comment>
<dbReference type="EMBL" id="JWIN03000037">
    <property type="protein sequence ID" value="KAB1253694.1"/>
    <property type="molecule type" value="Genomic_DNA"/>
</dbReference>
<proteinExistence type="predicted"/>
<dbReference type="AlphaFoldDB" id="A0A5N4C5M8"/>
<protein>
    <submittedName>
        <fullName evidence="1">Uncharacterized protein</fullName>
    </submittedName>
</protein>
<reference evidence="1 2" key="1">
    <citation type="journal article" date="2019" name="Mol. Ecol. Resour.">
        <title>Improving Illumina assemblies with Hi-C and long reads: an example with the North African dromedary.</title>
        <authorList>
            <person name="Elbers J.P."/>
            <person name="Rogers M.F."/>
            <person name="Perelman P.L."/>
            <person name="Proskuryakova A.A."/>
            <person name="Serdyukova N.A."/>
            <person name="Johnson W.E."/>
            <person name="Horin P."/>
            <person name="Corander J."/>
            <person name="Murphy D."/>
            <person name="Burger P.A."/>
        </authorList>
    </citation>
    <scope>NUCLEOTIDE SEQUENCE [LARGE SCALE GENOMIC DNA]</scope>
    <source>
        <strain evidence="1">Drom800</strain>
        <tissue evidence="1">Blood</tissue>
    </source>
</reference>
<evidence type="ECO:0000313" key="1">
    <source>
        <dbReference type="EMBL" id="KAB1253694.1"/>
    </source>
</evidence>
<sequence length="75" mass="8302">MDLEFSCEVCPGDKDVGTINLQTLLFVQFCLPEPAGGDFLDTYIKMQHKLVVKSMDLVSESCGCHGYLVINMANK</sequence>
<dbReference type="Proteomes" id="UP000299084">
    <property type="component" value="Unassembled WGS sequence"/>
</dbReference>
<keyword evidence="2" id="KW-1185">Reference proteome</keyword>
<accession>A0A5N4C5M8</accession>
<gene>
    <name evidence="1" type="ORF">Cadr_000002991</name>
</gene>
<name>A0A5N4C5M8_CAMDR</name>
<organism evidence="1 2">
    <name type="scientific">Camelus dromedarius</name>
    <name type="common">Dromedary</name>
    <name type="synonym">Arabian camel</name>
    <dbReference type="NCBI Taxonomy" id="9838"/>
    <lineage>
        <taxon>Eukaryota</taxon>
        <taxon>Metazoa</taxon>
        <taxon>Chordata</taxon>
        <taxon>Craniata</taxon>
        <taxon>Vertebrata</taxon>
        <taxon>Euteleostomi</taxon>
        <taxon>Mammalia</taxon>
        <taxon>Eutheria</taxon>
        <taxon>Laurasiatheria</taxon>
        <taxon>Artiodactyla</taxon>
        <taxon>Tylopoda</taxon>
        <taxon>Camelidae</taxon>
        <taxon>Camelus</taxon>
    </lineage>
</organism>